<proteinExistence type="predicted"/>
<dbReference type="EMBL" id="HACA01014021">
    <property type="protein sequence ID" value="CDW31382.1"/>
    <property type="molecule type" value="Transcribed_RNA"/>
</dbReference>
<evidence type="ECO:0000313" key="1">
    <source>
        <dbReference type="EMBL" id="CDW31382.1"/>
    </source>
</evidence>
<name>A0A0K2U0D0_LEPSM</name>
<dbReference type="AlphaFoldDB" id="A0A0K2U0D0"/>
<protein>
    <submittedName>
        <fullName evidence="1">Uncharacterized protein</fullName>
    </submittedName>
</protein>
<organism evidence="1">
    <name type="scientific">Lepeophtheirus salmonis</name>
    <name type="common">Salmon louse</name>
    <name type="synonym">Caligus salmonis</name>
    <dbReference type="NCBI Taxonomy" id="72036"/>
    <lineage>
        <taxon>Eukaryota</taxon>
        <taxon>Metazoa</taxon>
        <taxon>Ecdysozoa</taxon>
        <taxon>Arthropoda</taxon>
        <taxon>Crustacea</taxon>
        <taxon>Multicrustacea</taxon>
        <taxon>Hexanauplia</taxon>
        <taxon>Copepoda</taxon>
        <taxon>Siphonostomatoida</taxon>
        <taxon>Caligidae</taxon>
        <taxon>Lepeophtheirus</taxon>
    </lineage>
</organism>
<feature type="non-terminal residue" evidence="1">
    <location>
        <position position="1"/>
    </location>
</feature>
<accession>A0A0K2U0D0</accession>
<reference evidence="1" key="1">
    <citation type="submission" date="2014-05" db="EMBL/GenBank/DDBJ databases">
        <authorList>
            <person name="Chronopoulou M."/>
        </authorList>
    </citation>
    <scope>NUCLEOTIDE SEQUENCE</scope>
    <source>
        <tissue evidence="1">Whole organism</tissue>
    </source>
</reference>
<sequence length="47" mass="5216">YGGIIGKTLRCIKYIPHSVIYFVEASTGSSSKFSYDLINIQIGFTQV</sequence>